<sequence>MSILRKIKKIIKKEIEGSVHIALLLAFNTENSFEDMNDDKEDIILKIILRYLQITKNITANTDISSVSSGSVELATSSNMYLYKLANAVLDKLFKCFNSVFQKIATELQICAKKHPDIANSVKSLLPNAPALRSEYKQEIQDESIALLYQTEMQAKSNYNIDLLIMYSKKIIKPRQFYISREYDKLCDEVDIKYAAILKSDKNAKKESEVIFKRQQILSDQIDEYPLDRPNFVVFIMALGALITDYITLGLEEHISFDCGIFINEIIKKYIYLMVECGTLCINMQETALHTKEGALKQKELYKNCIGGELYTTDFKEFIHIVQKKAQKKSNSHMHSEKENAQQRASVFAKETQRIEEMKKEREEMKKEREEREREREENAEMSREDINALRKNTLFEFLKVLFAEWYKIYV</sequence>
<protein>
    <submittedName>
        <fullName evidence="2">Uncharacterized protein</fullName>
    </submittedName>
</protein>
<evidence type="ECO:0000256" key="1">
    <source>
        <dbReference type="SAM" id="MobiDB-lite"/>
    </source>
</evidence>
<organism evidence="2">
    <name type="scientific">viral metagenome</name>
    <dbReference type="NCBI Taxonomy" id="1070528"/>
    <lineage>
        <taxon>unclassified sequences</taxon>
        <taxon>metagenomes</taxon>
        <taxon>organismal metagenomes</taxon>
    </lineage>
</organism>
<proteinExistence type="predicted"/>
<evidence type="ECO:0000313" key="2">
    <source>
        <dbReference type="EMBL" id="QHT86306.1"/>
    </source>
</evidence>
<accession>A0A6C0I1T8</accession>
<name>A0A6C0I1T8_9ZZZZ</name>
<feature type="region of interest" description="Disordered" evidence="1">
    <location>
        <begin position="358"/>
        <end position="383"/>
    </location>
</feature>
<dbReference type="EMBL" id="MN740066">
    <property type="protein sequence ID" value="QHT86306.1"/>
    <property type="molecule type" value="Genomic_DNA"/>
</dbReference>
<dbReference type="AlphaFoldDB" id="A0A6C0I1T8"/>
<reference evidence="2" key="1">
    <citation type="journal article" date="2020" name="Nature">
        <title>Giant virus diversity and host interactions through global metagenomics.</title>
        <authorList>
            <person name="Schulz F."/>
            <person name="Roux S."/>
            <person name="Paez-Espino D."/>
            <person name="Jungbluth S."/>
            <person name="Walsh D.A."/>
            <person name="Denef V.J."/>
            <person name="McMahon K.D."/>
            <person name="Konstantinidis K.T."/>
            <person name="Eloe-Fadrosh E.A."/>
            <person name="Kyrpides N.C."/>
            <person name="Woyke T."/>
        </authorList>
    </citation>
    <scope>NUCLEOTIDE SEQUENCE</scope>
    <source>
        <strain evidence="2">GVMAG-M-3300023184-186</strain>
    </source>
</reference>